<dbReference type="SUPFAM" id="SSF53756">
    <property type="entry name" value="UDP-Glycosyltransferase/glycogen phosphorylase"/>
    <property type="match status" value="1"/>
</dbReference>
<dbReference type="EMBL" id="CP115174">
    <property type="protein sequence ID" value="WBO20816.1"/>
    <property type="molecule type" value="Genomic_DNA"/>
</dbReference>
<evidence type="ECO:0000313" key="3">
    <source>
        <dbReference type="Proteomes" id="UP001210865"/>
    </source>
</evidence>
<protein>
    <submittedName>
        <fullName evidence="2">Glycosyltransferase</fullName>
    </submittedName>
</protein>
<dbReference type="Pfam" id="PF13692">
    <property type="entry name" value="Glyco_trans_1_4"/>
    <property type="match status" value="1"/>
</dbReference>
<dbReference type="CDD" id="cd03811">
    <property type="entry name" value="GT4_GT28_WabH-like"/>
    <property type="match status" value="1"/>
</dbReference>
<dbReference type="Pfam" id="PF13439">
    <property type="entry name" value="Glyco_transf_4"/>
    <property type="match status" value="1"/>
</dbReference>
<evidence type="ECO:0000259" key="1">
    <source>
        <dbReference type="Pfam" id="PF13439"/>
    </source>
</evidence>
<feature type="domain" description="Glycosyltransferase subfamily 4-like N-terminal" evidence="1">
    <location>
        <begin position="13"/>
        <end position="171"/>
    </location>
</feature>
<gene>
    <name evidence="2" type="ORF">PBT88_11395</name>
</gene>
<organism evidence="2 3">
    <name type="scientific">Sphingomonas abietis</name>
    <dbReference type="NCBI Taxonomy" id="3012344"/>
    <lineage>
        <taxon>Bacteria</taxon>
        <taxon>Pseudomonadati</taxon>
        <taxon>Pseudomonadota</taxon>
        <taxon>Alphaproteobacteria</taxon>
        <taxon>Sphingomonadales</taxon>
        <taxon>Sphingomonadaceae</taxon>
        <taxon>Sphingomonas</taxon>
    </lineage>
</organism>
<reference evidence="2 3" key="1">
    <citation type="submission" date="2022-12" db="EMBL/GenBank/DDBJ databases">
        <title>Sphingomonas abieness sp. nov., an endophytic bacterium isolated from Abies koreana.</title>
        <authorList>
            <person name="Jiang L."/>
            <person name="Lee J."/>
        </authorList>
    </citation>
    <scope>NUCLEOTIDE SEQUENCE [LARGE SCALE GENOMIC DNA]</scope>
    <source>
        <strain evidence="3">PAMB 00755</strain>
    </source>
</reference>
<dbReference type="Proteomes" id="UP001210865">
    <property type="component" value="Chromosome"/>
</dbReference>
<dbReference type="InterPro" id="IPR028098">
    <property type="entry name" value="Glyco_trans_4-like_N"/>
</dbReference>
<dbReference type="RefSeq" id="WP_270075466.1">
    <property type="nucleotide sequence ID" value="NZ_CP115174.1"/>
</dbReference>
<keyword evidence="3" id="KW-1185">Reference proteome</keyword>
<evidence type="ECO:0000313" key="2">
    <source>
        <dbReference type="EMBL" id="WBO20816.1"/>
    </source>
</evidence>
<accession>A0ABY7NGY6</accession>
<name>A0ABY7NGY6_9SPHN</name>
<dbReference type="Gene3D" id="3.40.50.2000">
    <property type="entry name" value="Glycogen Phosphorylase B"/>
    <property type="match status" value="2"/>
</dbReference>
<sequence>MARIALLLPDLQVGGAERVTLTLAAGLLALGDGVDLVVLRREGPLLDEIPAGLRLISLDAPRLRQAARPLADYYARERPDALLAPMWPLSSIAVWAARRSDTRVVVIEHNMLSVEARTWRLAARLLLRPVLRWTHRRAAARISVSQGAADDLARLSGLPGDAVEAVYNPIPLPIPPVEDERLDWGGTGRRILTVGRLKAQKNHRLLVEAFARMSRPEDRLAIVGEGEERAEIERIAAELGVADRLLLPGFMADPGRWYASADLFVLSSDYEGFANVVAEALGYGLTVVSTDCPSGPAEILAGLGRLVPVGDAAALAAAMTSALDAPDAPDAARTRAEAFAPQSITRRYRALLLGDAG</sequence>
<dbReference type="PANTHER" id="PTHR12526">
    <property type="entry name" value="GLYCOSYLTRANSFERASE"/>
    <property type="match status" value="1"/>
</dbReference>
<proteinExistence type="predicted"/>